<dbReference type="Gene3D" id="2.40.170.20">
    <property type="entry name" value="TonB-dependent receptor, beta-barrel domain"/>
    <property type="match status" value="1"/>
</dbReference>
<evidence type="ECO:0000256" key="7">
    <source>
        <dbReference type="ARBA" id="ARBA00022729"/>
    </source>
</evidence>
<dbReference type="Pfam" id="PF00593">
    <property type="entry name" value="TonB_dep_Rec_b-barrel"/>
    <property type="match status" value="1"/>
</dbReference>
<evidence type="ECO:0000313" key="19">
    <source>
        <dbReference type="EMBL" id="MEY2249828.1"/>
    </source>
</evidence>
<evidence type="ECO:0000256" key="2">
    <source>
        <dbReference type="ARBA" id="ARBA00009810"/>
    </source>
</evidence>
<dbReference type="SMART" id="SM00965">
    <property type="entry name" value="STN"/>
    <property type="match status" value="1"/>
</dbReference>
<evidence type="ECO:0000256" key="5">
    <source>
        <dbReference type="ARBA" id="ARBA00022496"/>
    </source>
</evidence>
<evidence type="ECO:0000256" key="12">
    <source>
        <dbReference type="ARBA" id="ARBA00023170"/>
    </source>
</evidence>
<dbReference type="Gene3D" id="3.55.50.30">
    <property type="match status" value="1"/>
</dbReference>
<feature type="chain" id="PRO_5046517007" evidence="17">
    <location>
        <begin position="32"/>
        <end position="810"/>
    </location>
</feature>
<dbReference type="InterPro" id="IPR011662">
    <property type="entry name" value="Secretin/TonB_short_N"/>
</dbReference>
<evidence type="ECO:0000256" key="10">
    <source>
        <dbReference type="ARBA" id="ARBA00023077"/>
    </source>
</evidence>
<dbReference type="InterPro" id="IPR010917">
    <property type="entry name" value="TonB_rcpt_CS"/>
</dbReference>
<keyword evidence="4 14" id="KW-1134">Transmembrane beta strand</keyword>
<evidence type="ECO:0000259" key="18">
    <source>
        <dbReference type="SMART" id="SM00965"/>
    </source>
</evidence>
<dbReference type="EMBL" id="JBGBDC010000001">
    <property type="protein sequence ID" value="MEY2249828.1"/>
    <property type="molecule type" value="Genomic_DNA"/>
</dbReference>
<keyword evidence="11 14" id="KW-0472">Membrane</keyword>
<accession>A0ABV4AXK9</accession>
<evidence type="ECO:0000256" key="8">
    <source>
        <dbReference type="ARBA" id="ARBA00023004"/>
    </source>
</evidence>
<evidence type="ECO:0000256" key="1">
    <source>
        <dbReference type="ARBA" id="ARBA00004571"/>
    </source>
</evidence>
<dbReference type="Pfam" id="PF07660">
    <property type="entry name" value="STN"/>
    <property type="match status" value="1"/>
</dbReference>
<feature type="signal peptide" evidence="17">
    <location>
        <begin position="1"/>
        <end position="31"/>
    </location>
</feature>
<evidence type="ECO:0000313" key="20">
    <source>
        <dbReference type="Proteomes" id="UP001562178"/>
    </source>
</evidence>
<dbReference type="PANTHER" id="PTHR32552">
    <property type="entry name" value="FERRICHROME IRON RECEPTOR-RELATED"/>
    <property type="match status" value="1"/>
</dbReference>
<keyword evidence="5" id="KW-0410">Iron transport</keyword>
<dbReference type="NCBIfam" id="TIGR01783">
    <property type="entry name" value="TonB-siderophor"/>
    <property type="match status" value="1"/>
</dbReference>
<keyword evidence="9" id="KW-0406">Ion transport</keyword>
<organism evidence="19 20">
    <name type="scientific">Comamonas sediminis</name>
    <dbReference type="NCBI Taxonomy" id="1783360"/>
    <lineage>
        <taxon>Bacteria</taxon>
        <taxon>Pseudomonadati</taxon>
        <taxon>Pseudomonadota</taxon>
        <taxon>Betaproteobacteria</taxon>
        <taxon>Burkholderiales</taxon>
        <taxon>Comamonadaceae</taxon>
        <taxon>Comamonas</taxon>
    </lineage>
</organism>
<name>A0ABV4AXK9_9BURK</name>
<keyword evidence="12 19" id="KW-0675">Receptor</keyword>
<dbReference type="PROSITE" id="PS52016">
    <property type="entry name" value="TONB_DEPENDENT_REC_3"/>
    <property type="match status" value="1"/>
</dbReference>
<evidence type="ECO:0000256" key="16">
    <source>
        <dbReference type="RuleBase" id="RU003357"/>
    </source>
</evidence>
<comment type="caution">
    <text evidence="19">The sequence shown here is derived from an EMBL/GenBank/DDBJ whole genome shotgun (WGS) entry which is preliminary data.</text>
</comment>
<evidence type="ECO:0000256" key="3">
    <source>
        <dbReference type="ARBA" id="ARBA00022448"/>
    </source>
</evidence>
<dbReference type="InterPro" id="IPR036942">
    <property type="entry name" value="Beta-barrel_TonB_sf"/>
</dbReference>
<dbReference type="InterPro" id="IPR012910">
    <property type="entry name" value="Plug_dom"/>
</dbReference>
<keyword evidence="6 14" id="KW-0812">Transmembrane</keyword>
<keyword evidence="3 14" id="KW-0813">Transport</keyword>
<dbReference type="Gene3D" id="2.170.130.10">
    <property type="entry name" value="TonB-dependent receptor, plug domain"/>
    <property type="match status" value="1"/>
</dbReference>
<dbReference type="Pfam" id="PF07715">
    <property type="entry name" value="Plug"/>
    <property type="match status" value="1"/>
</dbReference>
<keyword evidence="10 16" id="KW-0798">TonB box</keyword>
<dbReference type="SUPFAM" id="SSF56935">
    <property type="entry name" value="Porins"/>
    <property type="match status" value="1"/>
</dbReference>
<dbReference type="CDD" id="cd01347">
    <property type="entry name" value="ligand_gated_channel"/>
    <property type="match status" value="1"/>
</dbReference>
<dbReference type="InterPro" id="IPR000531">
    <property type="entry name" value="Beta-barrel_TonB"/>
</dbReference>
<feature type="domain" description="Secretin/TonB short N-terminal" evidence="18">
    <location>
        <begin position="56"/>
        <end position="106"/>
    </location>
</feature>
<keyword evidence="20" id="KW-1185">Reference proteome</keyword>
<protein>
    <submittedName>
        <fullName evidence="19">TonB-dependent siderophore receptor</fullName>
    </submittedName>
</protein>
<evidence type="ECO:0000256" key="13">
    <source>
        <dbReference type="ARBA" id="ARBA00023237"/>
    </source>
</evidence>
<dbReference type="PROSITE" id="PS01156">
    <property type="entry name" value="TONB_DEPENDENT_REC_2"/>
    <property type="match status" value="1"/>
</dbReference>
<evidence type="ECO:0000256" key="14">
    <source>
        <dbReference type="PROSITE-ProRule" id="PRU01360"/>
    </source>
</evidence>
<dbReference type="InterPro" id="IPR010105">
    <property type="entry name" value="TonB_sidphr_rcpt"/>
</dbReference>
<dbReference type="PANTHER" id="PTHR32552:SF74">
    <property type="entry name" value="HYDROXAMATE SIDEROPHORE RECEPTOR FHUE"/>
    <property type="match status" value="1"/>
</dbReference>
<reference evidence="19 20" key="1">
    <citation type="journal article" date="2016" name="Int. J. Syst. Evol. Microbiol.">
        <title>Description of Comamonas sediminis sp. nov., isolated from lagoon sediments.</title>
        <authorList>
            <person name="Subhash Y."/>
            <person name="Bang J.J."/>
            <person name="You T.H."/>
            <person name="Lee S.S."/>
        </authorList>
    </citation>
    <scope>NUCLEOTIDE SEQUENCE [LARGE SCALE GENOMIC DNA]</scope>
    <source>
        <strain evidence="19 20">JCM 31169</strain>
    </source>
</reference>
<gene>
    <name evidence="19" type="ORF">AB7A72_02325</name>
</gene>
<dbReference type="InterPro" id="IPR039426">
    <property type="entry name" value="TonB-dep_rcpt-like"/>
</dbReference>
<proteinExistence type="inferred from homology"/>
<evidence type="ECO:0000256" key="4">
    <source>
        <dbReference type="ARBA" id="ARBA00022452"/>
    </source>
</evidence>
<dbReference type="InterPro" id="IPR037066">
    <property type="entry name" value="Plug_dom_sf"/>
</dbReference>
<evidence type="ECO:0000256" key="9">
    <source>
        <dbReference type="ARBA" id="ARBA00023065"/>
    </source>
</evidence>
<evidence type="ECO:0000256" key="15">
    <source>
        <dbReference type="PROSITE-ProRule" id="PRU10144"/>
    </source>
</evidence>
<dbReference type="Proteomes" id="UP001562178">
    <property type="component" value="Unassembled WGS sequence"/>
</dbReference>
<dbReference type="RefSeq" id="WP_369458897.1">
    <property type="nucleotide sequence ID" value="NZ_JBGBDC010000001.1"/>
</dbReference>
<keyword evidence="13 14" id="KW-0998">Cell outer membrane</keyword>
<keyword evidence="8" id="KW-0408">Iron</keyword>
<comment type="similarity">
    <text evidence="2 14 16">Belongs to the TonB-dependent receptor family.</text>
</comment>
<evidence type="ECO:0000256" key="6">
    <source>
        <dbReference type="ARBA" id="ARBA00022692"/>
    </source>
</evidence>
<evidence type="ECO:0000256" key="11">
    <source>
        <dbReference type="ARBA" id="ARBA00023136"/>
    </source>
</evidence>
<feature type="short sequence motif" description="TonB C-terminal box" evidence="15">
    <location>
        <begin position="793"/>
        <end position="810"/>
    </location>
</feature>
<keyword evidence="7 17" id="KW-0732">Signal</keyword>
<sequence length="810" mass="87669">MSSFTFKPRHTALAHAAVCLGLALHLQASMAQTASFDIPAQPLASALAQLARQANLSFSAAPDAAQGRQAPALQGVQDVSQALNMLLQGSGLQGRVEGGVLTVQATAPAQAAAAVAAPSAAPATGSEVTLSEVTVRTNQLGEITEGSGSYTPGAIATATRLVLTPRETPQSVSVVTRQVMDDFQLHSIDDVINHTPGVSIVTYDSERTEYYARGFAIQNFQYDGIPMSRNSAYSAGNTLTDMSIYDRVEVLKGATGLLTGSGDPGATINLVRKKPTKEFSGHATISAGSYQNYRGELDISGALNDSGSIRARGVASYQDKHSQLDRYERKTGVLYGIVEMDLTPQTLLTVGADRQDNKPTASTWGGIPLLNAKGNFNAMPRSFNNGADWSHWDQYTRTAFATLEHNFDSGWVTKLQLNHQINGYNANLGAAAGGNPDPVTGTGVSLWRGQYIGRTTSDAADLYASGPFSLLGRSHELVVGGSLAKSRWKNDGYYNDNSGFDGSVSNYYQWNGKVPAPAWNSTPDYSNDESTYESGIYTTARWNLRDDLKLITGGRLSNYKNRVQEQKEKNVFTPYLGAVYDLNQNYSVYASYSGIFKPQSYQTEQGRTLDPLEGKNYELGAKASFLGGRLNASAAIFQTLQDNFAVESGGITPSGNPAYRAIQGVKTRGWEAEVSGQITPAWQIQAGYSHSIARKDGERVSTLTPSNQFNLYTSYKMAGSLSGLTVGGGARWQDKTWGTISVPTGGNAVHTVPNYWVWDAMARYDFNKQLSASLSVKNLFDKKYYTIFSWYSTYTWGEPRTVNVSLNYKF</sequence>
<comment type="subcellular location">
    <subcellularLocation>
        <location evidence="1 14">Cell outer membrane</location>
        <topology evidence="1 14">Multi-pass membrane protein</topology>
    </subcellularLocation>
</comment>
<evidence type="ECO:0000256" key="17">
    <source>
        <dbReference type="SAM" id="SignalP"/>
    </source>
</evidence>